<dbReference type="GO" id="GO:0032259">
    <property type="term" value="P:methylation"/>
    <property type="evidence" value="ECO:0007669"/>
    <property type="project" value="UniProtKB-KW"/>
</dbReference>
<proteinExistence type="inferred from homology"/>
<keyword evidence="3" id="KW-0949">S-adenosyl-L-methionine</keyword>
<dbReference type="InterPro" id="IPR050447">
    <property type="entry name" value="Erg6_SMT_methyltransf"/>
</dbReference>
<gene>
    <name evidence="5" type="ORF">OBBRIDRAFT_507421</name>
</gene>
<name>A0A8E2DIG5_9APHY</name>
<evidence type="ECO:0000313" key="5">
    <source>
        <dbReference type="EMBL" id="OCH83743.1"/>
    </source>
</evidence>
<evidence type="ECO:0000256" key="1">
    <source>
        <dbReference type="ARBA" id="ARBA00022679"/>
    </source>
</evidence>
<dbReference type="PANTHER" id="PTHR44068">
    <property type="entry name" value="ZGC:194242"/>
    <property type="match status" value="1"/>
</dbReference>
<dbReference type="Proteomes" id="UP000250043">
    <property type="component" value="Unassembled WGS sequence"/>
</dbReference>
<dbReference type="OrthoDB" id="4310724at2759"/>
<evidence type="ECO:0000313" key="6">
    <source>
        <dbReference type="Proteomes" id="UP000250043"/>
    </source>
</evidence>
<sequence>MSLSSKDGRITSRIENYGNFWQGDPNQDSRVDSDNRVHNYTELVNGYYDGATVLYEFGWGKSFHFCRFYRGEHFTSAIARHEHYLAARMELKPGMKVLDVGSGVGGPALQIARFSGAHITGINNNEFQLERAKKYTTGAGLDDQVTFVKGDFMKLTEYFSEASFDAVYAIEATIHAPSWEDVYNEIKKVLKPGGVFGVYEFCMTDAWDPTIPSHKDLARRIALGNGIPEMRTLSRAR</sequence>
<accession>A0A8E2DIG5</accession>
<dbReference type="EMBL" id="KV722833">
    <property type="protein sequence ID" value="OCH83743.1"/>
    <property type="molecule type" value="Genomic_DNA"/>
</dbReference>
<dbReference type="CDD" id="cd02440">
    <property type="entry name" value="AdoMet_MTases"/>
    <property type="match status" value="1"/>
</dbReference>
<reference evidence="5 6" key="1">
    <citation type="submission" date="2016-07" db="EMBL/GenBank/DDBJ databases">
        <title>Draft genome of the white-rot fungus Obba rivulosa 3A-2.</title>
        <authorList>
            <consortium name="DOE Joint Genome Institute"/>
            <person name="Miettinen O."/>
            <person name="Riley R."/>
            <person name="Acob R."/>
            <person name="Barry K."/>
            <person name="Cullen D."/>
            <person name="De Vries R."/>
            <person name="Hainaut M."/>
            <person name="Hatakka A."/>
            <person name="Henrissat B."/>
            <person name="Hilden K."/>
            <person name="Kuo R."/>
            <person name="Labutti K."/>
            <person name="Lipzen A."/>
            <person name="Makela M.R."/>
            <person name="Sandor L."/>
            <person name="Spatafora J.W."/>
            <person name="Grigoriev I.V."/>
            <person name="Hibbett D.S."/>
        </authorList>
    </citation>
    <scope>NUCLEOTIDE SEQUENCE [LARGE SCALE GENOMIC DNA]</scope>
    <source>
        <strain evidence="5 6">3A-2</strain>
    </source>
</reference>
<evidence type="ECO:0000256" key="2">
    <source>
        <dbReference type="ARBA" id="ARBA00038188"/>
    </source>
</evidence>
<protein>
    <submittedName>
        <fullName evidence="5">S-adenosyl-L-methionine-dependent methyltransferase</fullName>
    </submittedName>
</protein>
<dbReference type="InterPro" id="IPR030384">
    <property type="entry name" value="MeTrfase_SMT"/>
</dbReference>
<dbReference type="Gene3D" id="3.40.50.150">
    <property type="entry name" value="Vaccinia Virus protein VP39"/>
    <property type="match status" value="1"/>
</dbReference>
<dbReference type="InterPro" id="IPR029063">
    <property type="entry name" value="SAM-dependent_MTases_sf"/>
</dbReference>
<dbReference type="InterPro" id="IPR025714">
    <property type="entry name" value="Methyltranfer_dom"/>
</dbReference>
<feature type="domain" description="SAM-dependent methyltransferase Erg6/SMT-type" evidence="4">
    <location>
        <begin position="47"/>
        <end position="237"/>
    </location>
</feature>
<dbReference type="SUPFAM" id="SSF53335">
    <property type="entry name" value="S-adenosyl-L-methionine-dependent methyltransferases"/>
    <property type="match status" value="1"/>
</dbReference>
<evidence type="ECO:0000259" key="4">
    <source>
        <dbReference type="PROSITE" id="PS51685"/>
    </source>
</evidence>
<dbReference type="PROSITE" id="PS51685">
    <property type="entry name" value="SAM_MT_ERG6_SMT"/>
    <property type="match status" value="1"/>
</dbReference>
<dbReference type="GO" id="GO:0005783">
    <property type="term" value="C:endoplasmic reticulum"/>
    <property type="evidence" value="ECO:0007669"/>
    <property type="project" value="TreeGrafter"/>
</dbReference>
<dbReference type="AlphaFoldDB" id="A0A8E2DIG5"/>
<keyword evidence="3 5" id="KW-0489">Methyltransferase</keyword>
<comment type="similarity">
    <text evidence="2 3">Belongs to the class I-like SAM-binding methyltransferase superfamily. Erg6/SMT family.</text>
</comment>
<dbReference type="GO" id="GO:0003838">
    <property type="term" value="F:sterol 24-C-methyltransferase activity"/>
    <property type="evidence" value="ECO:0007669"/>
    <property type="project" value="TreeGrafter"/>
</dbReference>
<dbReference type="Pfam" id="PF13847">
    <property type="entry name" value="Methyltransf_31"/>
    <property type="match status" value="1"/>
</dbReference>
<feature type="non-terminal residue" evidence="5">
    <location>
        <position position="1"/>
    </location>
</feature>
<dbReference type="GO" id="GO:0006696">
    <property type="term" value="P:ergosterol biosynthetic process"/>
    <property type="evidence" value="ECO:0007669"/>
    <property type="project" value="TreeGrafter"/>
</dbReference>
<keyword evidence="6" id="KW-1185">Reference proteome</keyword>
<dbReference type="PANTHER" id="PTHR44068:SF1">
    <property type="entry name" value="HYPOTHETICAL LOC100005854"/>
    <property type="match status" value="1"/>
</dbReference>
<evidence type="ECO:0000256" key="3">
    <source>
        <dbReference type="PROSITE-ProRule" id="PRU01022"/>
    </source>
</evidence>
<organism evidence="5 6">
    <name type="scientific">Obba rivulosa</name>
    <dbReference type="NCBI Taxonomy" id="1052685"/>
    <lineage>
        <taxon>Eukaryota</taxon>
        <taxon>Fungi</taxon>
        <taxon>Dikarya</taxon>
        <taxon>Basidiomycota</taxon>
        <taxon>Agaricomycotina</taxon>
        <taxon>Agaricomycetes</taxon>
        <taxon>Polyporales</taxon>
        <taxon>Gelatoporiaceae</taxon>
        <taxon>Obba</taxon>
    </lineage>
</organism>
<keyword evidence="1 3" id="KW-0808">Transferase</keyword>